<dbReference type="STRING" id="363999.A0A439DC17"/>
<dbReference type="InterPro" id="IPR003439">
    <property type="entry name" value="ABC_transporter-like_ATP-bd"/>
</dbReference>
<evidence type="ECO:0000313" key="11">
    <source>
        <dbReference type="EMBL" id="RWA11955.1"/>
    </source>
</evidence>
<evidence type="ECO:0000256" key="8">
    <source>
        <dbReference type="SAM" id="Phobius"/>
    </source>
</evidence>
<evidence type="ECO:0000313" key="12">
    <source>
        <dbReference type="Proteomes" id="UP000286045"/>
    </source>
</evidence>
<dbReference type="PROSITE" id="PS50893">
    <property type="entry name" value="ABC_TRANSPORTER_2"/>
    <property type="match status" value="1"/>
</dbReference>
<dbReference type="InterPro" id="IPR050173">
    <property type="entry name" value="ABC_transporter_C-like"/>
</dbReference>
<feature type="transmembrane region" description="Helical" evidence="8">
    <location>
        <begin position="188"/>
        <end position="213"/>
    </location>
</feature>
<name>A0A439DC17_9PEZI</name>
<dbReference type="Pfam" id="PF00664">
    <property type="entry name" value="ABC_membrane"/>
    <property type="match status" value="1"/>
</dbReference>
<dbReference type="InterPro" id="IPR044726">
    <property type="entry name" value="ABCC_6TM_D2"/>
</dbReference>
<feature type="transmembrane region" description="Helical" evidence="8">
    <location>
        <begin position="409"/>
        <end position="430"/>
    </location>
</feature>
<comment type="subcellular location">
    <subcellularLocation>
        <location evidence="1">Membrane</location>
        <topology evidence="1">Multi-pass membrane protein</topology>
    </subcellularLocation>
</comment>
<organism evidence="11 12">
    <name type="scientific">Xylaria grammica</name>
    <dbReference type="NCBI Taxonomy" id="363999"/>
    <lineage>
        <taxon>Eukaryota</taxon>
        <taxon>Fungi</taxon>
        <taxon>Dikarya</taxon>
        <taxon>Ascomycota</taxon>
        <taxon>Pezizomycotina</taxon>
        <taxon>Sordariomycetes</taxon>
        <taxon>Xylariomycetidae</taxon>
        <taxon>Xylariales</taxon>
        <taxon>Xylariaceae</taxon>
        <taxon>Xylaria</taxon>
    </lineage>
</organism>
<dbReference type="GO" id="GO:0005524">
    <property type="term" value="F:ATP binding"/>
    <property type="evidence" value="ECO:0007669"/>
    <property type="project" value="UniProtKB-KW"/>
</dbReference>
<dbReference type="GO" id="GO:0016887">
    <property type="term" value="F:ATP hydrolysis activity"/>
    <property type="evidence" value="ECO:0007669"/>
    <property type="project" value="InterPro"/>
</dbReference>
<feature type="transmembrane region" description="Helical" evidence="8">
    <location>
        <begin position="374"/>
        <end position="397"/>
    </location>
</feature>
<dbReference type="PROSITE" id="PS50929">
    <property type="entry name" value="ABC_TM1F"/>
    <property type="match status" value="1"/>
</dbReference>
<dbReference type="InterPro" id="IPR036640">
    <property type="entry name" value="ABC1_TM_sf"/>
</dbReference>
<keyword evidence="7 8" id="KW-0472">Membrane</keyword>
<protein>
    <recommendedName>
        <fullName evidence="13">ABC transmembrane type-1 domain-containing protein</fullName>
    </recommendedName>
</protein>
<dbReference type="PANTHER" id="PTHR24223:SF345">
    <property type="entry name" value="ABC MULTIDRUG TRANSPORTER (EUROFUNG)"/>
    <property type="match status" value="1"/>
</dbReference>
<dbReference type="PROSITE" id="PS00211">
    <property type="entry name" value="ABC_TRANSPORTER_1"/>
    <property type="match status" value="1"/>
</dbReference>
<dbReference type="PANTHER" id="PTHR24223">
    <property type="entry name" value="ATP-BINDING CASSETTE SUB-FAMILY C"/>
    <property type="match status" value="1"/>
</dbReference>
<dbReference type="GO" id="GO:0140359">
    <property type="term" value="F:ABC-type transporter activity"/>
    <property type="evidence" value="ECO:0007669"/>
    <property type="project" value="InterPro"/>
</dbReference>
<dbReference type="FunFam" id="1.20.1560.10:FF:000066">
    <property type="entry name" value="ABC multidrug transporter (Eurofung)"/>
    <property type="match status" value="1"/>
</dbReference>
<dbReference type="InterPro" id="IPR027417">
    <property type="entry name" value="P-loop_NTPase"/>
</dbReference>
<sequence>MTLNPFPTQIRHKLVVEDSTCPGDNVSECGLDGETEKIVFGNLFGPIGLIRRLKTTVVLVSNSSQYFEAADHVVVLGEHRVLEQGSWENIKIKTGSIFKFSKSHDFKDNPVLSANFDKLSTQVQVKMETEADLARRTGDPALYAYYFRSVRLSNLLFLIVMPTLYAFFITFSHYWVQLWTEVGGKSTWLYTTGYVFISIMSWSSTCAQMWCLFIRFAPQSGWRLHERLLNIITSAPLSYFSQTENGAILNRFSQDIQFIDNQLPSALQTVVVQILKLVMQVILLCIAQKWLAVSLPACIFVLYVVQKVYLRTSRQLRFLELRSRAGVFSSFLDSIEGLETIRAFGWLETVRRDNAHRLDDAQRPEFLLLCLQRWLNIVLDLLAAVVAASVLGIAVGLRGHVSGGQIGVALNIMLVVNGTLLKLVVSWTNLENSLGAISRLKFLEMTTPSEGDTLSNLDPPANWPPRGQLEIKNISASYQASSLVLKNVNLDVTAGQKLIVCGRTGSGKSTLLSVLLRLLELRSGTVELDGIDIKHVSLDVLRRRCFIAVTQDALLMPNETLRFNLDPDLSTPDDLITHALSKTGLLAHFLTGNTQLSAEAASFVDHPIFDQKLSLFKELSVGQCQLFALCRALVKVISLRASGLKPVILLDEITSSLDTATESTVHSVIDDEFTRNGHTVIIVAHRLGALEAHTKPERDMVVLMADGRVQEVIKDLGPDTFQNLAKIA</sequence>
<evidence type="ECO:0000256" key="3">
    <source>
        <dbReference type="ARBA" id="ARBA00022692"/>
    </source>
</evidence>
<dbReference type="EMBL" id="RYZI01000064">
    <property type="protein sequence ID" value="RWA11955.1"/>
    <property type="molecule type" value="Genomic_DNA"/>
</dbReference>
<evidence type="ECO:0000256" key="5">
    <source>
        <dbReference type="ARBA" id="ARBA00022840"/>
    </source>
</evidence>
<dbReference type="SMART" id="SM00382">
    <property type="entry name" value="AAA"/>
    <property type="match status" value="1"/>
</dbReference>
<dbReference type="Proteomes" id="UP000286045">
    <property type="component" value="Unassembled WGS sequence"/>
</dbReference>
<dbReference type="CDD" id="cd18580">
    <property type="entry name" value="ABC_6TM_ABCC_D2"/>
    <property type="match status" value="1"/>
</dbReference>
<feature type="domain" description="ABC transmembrane type-1" evidence="10">
    <location>
        <begin position="156"/>
        <end position="432"/>
    </location>
</feature>
<keyword evidence="6 8" id="KW-1133">Transmembrane helix</keyword>
<dbReference type="Gene3D" id="1.20.1560.10">
    <property type="entry name" value="ABC transporter type 1, transmembrane domain"/>
    <property type="match status" value="1"/>
</dbReference>
<keyword evidence="5" id="KW-0067">ATP-binding</keyword>
<dbReference type="Pfam" id="PF00005">
    <property type="entry name" value="ABC_tran"/>
    <property type="match status" value="1"/>
</dbReference>
<reference evidence="11 12" key="1">
    <citation type="submission" date="2018-12" db="EMBL/GenBank/DDBJ databases">
        <title>Draft genome sequence of Xylaria grammica IHI A82.</title>
        <authorList>
            <person name="Buettner E."/>
            <person name="Kellner H."/>
        </authorList>
    </citation>
    <scope>NUCLEOTIDE SEQUENCE [LARGE SCALE GENOMIC DNA]</scope>
    <source>
        <strain evidence="11 12">IHI A82</strain>
    </source>
</reference>
<keyword evidence="12" id="KW-1185">Reference proteome</keyword>
<dbReference type="GO" id="GO:0016020">
    <property type="term" value="C:membrane"/>
    <property type="evidence" value="ECO:0007669"/>
    <property type="project" value="UniProtKB-SubCell"/>
</dbReference>
<evidence type="ECO:0000259" key="10">
    <source>
        <dbReference type="PROSITE" id="PS50929"/>
    </source>
</evidence>
<dbReference type="Gene3D" id="3.40.50.300">
    <property type="entry name" value="P-loop containing nucleotide triphosphate hydrolases"/>
    <property type="match status" value="2"/>
</dbReference>
<feature type="domain" description="ABC transporter" evidence="9">
    <location>
        <begin position="469"/>
        <end position="725"/>
    </location>
</feature>
<keyword evidence="2" id="KW-0813">Transport</keyword>
<dbReference type="SUPFAM" id="SSF52540">
    <property type="entry name" value="P-loop containing nucleoside triphosphate hydrolases"/>
    <property type="match status" value="1"/>
</dbReference>
<evidence type="ECO:0000256" key="7">
    <source>
        <dbReference type="ARBA" id="ARBA00023136"/>
    </source>
</evidence>
<dbReference type="SUPFAM" id="SSF90123">
    <property type="entry name" value="ABC transporter transmembrane region"/>
    <property type="match status" value="1"/>
</dbReference>
<feature type="transmembrane region" description="Helical" evidence="8">
    <location>
        <begin position="281"/>
        <end position="305"/>
    </location>
</feature>
<evidence type="ECO:0000259" key="9">
    <source>
        <dbReference type="PROSITE" id="PS50893"/>
    </source>
</evidence>
<proteinExistence type="predicted"/>
<feature type="transmembrane region" description="Helical" evidence="8">
    <location>
        <begin position="155"/>
        <end position="176"/>
    </location>
</feature>
<accession>A0A439DC17</accession>
<evidence type="ECO:0008006" key="13">
    <source>
        <dbReference type="Google" id="ProtNLM"/>
    </source>
</evidence>
<evidence type="ECO:0000256" key="1">
    <source>
        <dbReference type="ARBA" id="ARBA00004141"/>
    </source>
</evidence>
<keyword evidence="3 8" id="KW-0812">Transmembrane</keyword>
<dbReference type="AlphaFoldDB" id="A0A439DC17"/>
<gene>
    <name evidence="11" type="ORF">EKO27_g3131</name>
</gene>
<dbReference type="InterPro" id="IPR011527">
    <property type="entry name" value="ABC1_TM_dom"/>
</dbReference>
<keyword evidence="4" id="KW-0547">Nucleotide-binding</keyword>
<comment type="caution">
    <text evidence="11">The sequence shown here is derived from an EMBL/GenBank/DDBJ whole genome shotgun (WGS) entry which is preliminary data.</text>
</comment>
<evidence type="ECO:0000256" key="6">
    <source>
        <dbReference type="ARBA" id="ARBA00022989"/>
    </source>
</evidence>
<dbReference type="InterPro" id="IPR003593">
    <property type="entry name" value="AAA+_ATPase"/>
</dbReference>
<evidence type="ECO:0000256" key="4">
    <source>
        <dbReference type="ARBA" id="ARBA00022741"/>
    </source>
</evidence>
<dbReference type="InterPro" id="IPR017871">
    <property type="entry name" value="ABC_transporter-like_CS"/>
</dbReference>
<evidence type="ECO:0000256" key="2">
    <source>
        <dbReference type="ARBA" id="ARBA00022448"/>
    </source>
</evidence>